<feature type="transmembrane region" description="Helical" evidence="5">
    <location>
        <begin position="122"/>
        <end position="143"/>
    </location>
</feature>
<dbReference type="CDD" id="cd16917">
    <property type="entry name" value="HATPase_UhpB-NarQ-NarX-like"/>
    <property type="match status" value="1"/>
</dbReference>
<feature type="domain" description="Histidine kinase/HSP90-like ATPase" evidence="6">
    <location>
        <begin position="305"/>
        <end position="405"/>
    </location>
</feature>
<keyword evidence="8" id="KW-1185">Reference proteome</keyword>
<evidence type="ECO:0000256" key="1">
    <source>
        <dbReference type="ARBA" id="ARBA00022679"/>
    </source>
</evidence>
<gene>
    <name evidence="7" type="ORF">E1293_28050</name>
</gene>
<dbReference type="SMART" id="SM00387">
    <property type="entry name" value="HATPase_c"/>
    <property type="match status" value="1"/>
</dbReference>
<dbReference type="InterPro" id="IPR003594">
    <property type="entry name" value="HATPase_dom"/>
</dbReference>
<dbReference type="PANTHER" id="PTHR24421">
    <property type="entry name" value="NITRATE/NITRITE SENSOR PROTEIN NARX-RELATED"/>
    <property type="match status" value="1"/>
</dbReference>
<reference evidence="7 8" key="1">
    <citation type="submission" date="2019-03" db="EMBL/GenBank/DDBJ databases">
        <title>Draft genome sequences of novel Actinobacteria.</title>
        <authorList>
            <person name="Sahin N."/>
            <person name="Ay H."/>
            <person name="Saygin H."/>
        </authorList>
    </citation>
    <scope>NUCLEOTIDE SEQUENCE [LARGE SCALE GENOMIC DNA]</scope>
    <source>
        <strain evidence="7 8">DSM 45941</strain>
    </source>
</reference>
<keyword evidence="1" id="KW-0808">Transferase</keyword>
<feature type="transmembrane region" description="Helical" evidence="5">
    <location>
        <begin position="155"/>
        <end position="178"/>
    </location>
</feature>
<evidence type="ECO:0000256" key="2">
    <source>
        <dbReference type="ARBA" id="ARBA00022777"/>
    </source>
</evidence>
<keyword evidence="3" id="KW-0902">Two-component regulatory system</keyword>
<dbReference type="SUPFAM" id="SSF55874">
    <property type="entry name" value="ATPase domain of HSP90 chaperone/DNA topoisomerase II/histidine kinase"/>
    <property type="match status" value="1"/>
</dbReference>
<dbReference type="InterPro" id="IPR036890">
    <property type="entry name" value="HATPase_C_sf"/>
</dbReference>
<protein>
    <recommendedName>
        <fullName evidence="6">Histidine kinase/HSP90-like ATPase domain-containing protein</fullName>
    </recommendedName>
</protein>
<dbReference type="GO" id="GO:0000155">
    <property type="term" value="F:phosphorelay sensor kinase activity"/>
    <property type="evidence" value="ECO:0007669"/>
    <property type="project" value="InterPro"/>
</dbReference>
<dbReference type="InterPro" id="IPR011712">
    <property type="entry name" value="Sig_transdc_His_kin_sub3_dim/P"/>
</dbReference>
<dbReference type="RefSeq" id="WP_132200487.1">
    <property type="nucleotide sequence ID" value="NZ_SMKY01000153.1"/>
</dbReference>
<dbReference type="Gene3D" id="3.30.565.10">
    <property type="entry name" value="Histidine kinase-like ATPase, C-terminal domain"/>
    <property type="match status" value="1"/>
</dbReference>
<proteinExistence type="predicted"/>
<evidence type="ECO:0000259" key="6">
    <source>
        <dbReference type="SMART" id="SM00387"/>
    </source>
</evidence>
<evidence type="ECO:0000256" key="3">
    <source>
        <dbReference type="ARBA" id="ARBA00023012"/>
    </source>
</evidence>
<dbReference type="Pfam" id="PF07730">
    <property type="entry name" value="HisKA_3"/>
    <property type="match status" value="1"/>
</dbReference>
<feature type="transmembrane region" description="Helical" evidence="5">
    <location>
        <begin position="86"/>
        <end position="110"/>
    </location>
</feature>
<dbReference type="GO" id="GO:0046983">
    <property type="term" value="F:protein dimerization activity"/>
    <property type="evidence" value="ECO:0007669"/>
    <property type="project" value="InterPro"/>
</dbReference>
<dbReference type="Gene3D" id="1.20.5.1930">
    <property type="match status" value="1"/>
</dbReference>
<keyword evidence="4" id="KW-0175">Coiled coil</keyword>
<dbReference type="EMBL" id="SMKY01000153">
    <property type="protein sequence ID" value="TDD75691.1"/>
    <property type="molecule type" value="Genomic_DNA"/>
</dbReference>
<sequence length="419" mass="44249">MSGQDEASAQHEPAQYEGRPATTRLAVTFRLLLLLRGLLLAMAVVLHGSGGLGRDLGIAIALLGVETAVALGAWRPVLRLLRRMPLLCCLDALLVFAVLVEGGVFGPFFLFTVMTAAIAGVLYAWGPVLLVCAAQIALCFAAMGPASPADRHDPGLLIALPVFYPLAACAGVALRILFDQYAEAEEARRRAEAALAAADERTRLAREMHDSLAKTLQGITLSAAALPVWIRTSPDRAERDARDILSALRVAAREARGLIADLREEAYGLPLPAAVGSVAAGWSRAAAIPVEVAAGGWPGDDIPVAVRYEIVSVLKEALTNVERHARAGRVEIRLLGSADGLELSVRDDGAGFVLPDGERFDLLARDGHYGLVGMAERARRAGGRLRLRSAPGHGTTVTMTVARASWPAADAPESAGHAR</sequence>
<evidence type="ECO:0000256" key="4">
    <source>
        <dbReference type="SAM" id="Coils"/>
    </source>
</evidence>
<feature type="transmembrane region" description="Helical" evidence="5">
    <location>
        <begin position="56"/>
        <end position="74"/>
    </location>
</feature>
<dbReference type="GO" id="GO:0016020">
    <property type="term" value="C:membrane"/>
    <property type="evidence" value="ECO:0007669"/>
    <property type="project" value="InterPro"/>
</dbReference>
<keyword evidence="5" id="KW-0812">Transmembrane</keyword>
<dbReference type="Pfam" id="PF02518">
    <property type="entry name" value="HATPase_c"/>
    <property type="match status" value="1"/>
</dbReference>
<keyword evidence="5" id="KW-0472">Membrane</keyword>
<feature type="coiled-coil region" evidence="4">
    <location>
        <begin position="174"/>
        <end position="201"/>
    </location>
</feature>
<dbReference type="AlphaFoldDB" id="A0A4R5ARW8"/>
<organism evidence="7 8">
    <name type="scientific">Actinomadura darangshiensis</name>
    <dbReference type="NCBI Taxonomy" id="705336"/>
    <lineage>
        <taxon>Bacteria</taxon>
        <taxon>Bacillati</taxon>
        <taxon>Actinomycetota</taxon>
        <taxon>Actinomycetes</taxon>
        <taxon>Streptosporangiales</taxon>
        <taxon>Thermomonosporaceae</taxon>
        <taxon>Actinomadura</taxon>
    </lineage>
</organism>
<accession>A0A4R5ARW8</accession>
<comment type="caution">
    <text evidence="7">The sequence shown here is derived from an EMBL/GenBank/DDBJ whole genome shotgun (WGS) entry which is preliminary data.</text>
</comment>
<evidence type="ECO:0000256" key="5">
    <source>
        <dbReference type="SAM" id="Phobius"/>
    </source>
</evidence>
<evidence type="ECO:0000313" key="8">
    <source>
        <dbReference type="Proteomes" id="UP000295578"/>
    </source>
</evidence>
<evidence type="ECO:0000313" key="7">
    <source>
        <dbReference type="EMBL" id="TDD75691.1"/>
    </source>
</evidence>
<feature type="transmembrane region" description="Helical" evidence="5">
    <location>
        <begin position="29"/>
        <end position="50"/>
    </location>
</feature>
<dbReference type="Proteomes" id="UP000295578">
    <property type="component" value="Unassembled WGS sequence"/>
</dbReference>
<keyword evidence="2" id="KW-0418">Kinase</keyword>
<keyword evidence="5" id="KW-1133">Transmembrane helix</keyword>
<name>A0A4R5ARW8_9ACTN</name>
<dbReference type="OrthoDB" id="144293at2"/>
<dbReference type="InterPro" id="IPR050482">
    <property type="entry name" value="Sensor_HK_TwoCompSys"/>
</dbReference>